<keyword evidence="3 6" id="KW-1133">Transmembrane helix</keyword>
<evidence type="ECO:0000256" key="4">
    <source>
        <dbReference type="ARBA" id="ARBA00023136"/>
    </source>
</evidence>
<dbReference type="Proteomes" id="UP000230750">
    <property type="component" value="Unassembled WGS sequence"/>
</dbReference>
<evidence type="ECO:0000313" key="9">
    <source>
        <dbReference type="Proteomes" id="UP000230750"/>
    </source>
</evidence>
<dbReference type="PANTHER" id="PTHR31898:SF1">
    <property type="entry name" value="TLC DOMAIN-CONTAINING PROTEIN 5"/>
    <property type="match status" value="1"/>
</dbReference>
<keyword evidence="9" id="KW-1185">Reference proteome</keyword>
<accession>A0A2G8LKH5</accession>
<sequence length="148" mass="17016">MLLHHVVTWYGLATCLYLQVSGTEISIIICGTEMTTPFLIAQRFFPKEGKMRRTVCFSIYVIGTALFVACRLIVGTYLMNVYLPDQKAPVIFRLLGFSLYVLGFPFFVSIVRFGVKNFRSEERERRDVNKKHVANNNHINNNGFVKID</sequence>
<feature type="transmembrane region" description="Helical" evidence="6">
    <location>
        <begin position="57"/>
        <end position="78"/>
    </location>
</feature>
<evidence type="ECO:0000256" key="3">
    <source>
        <dbReference type="ARBA" id="ARBA00022989"/>
    </source>
</evidence>
<proteinExistence type="predicted"/>
<reference evidence="8 9" key="1">
    <citation type="journal article" date="2017" name="PLoS Biol.">
        <title>The sea cucumber genome provides insights into morphological evolution and visceral regeneration.</title>
        <authorList>
            <person name="Zhang X."/>
            <person name="Sun L."/>
            <person name="Yuan J."/>
            <person name="Sun Y."/>
            <person name="Gao Y."/>
            <person name="Zhang L."/>
            <person name="Li S."/>
            <person name="Dai H."/>
            <person name="Hamel J.F."/>
            <person name="Liu C."/>
            <person name="Yu Y."/>
            <person name="Liu S."/>
            <person name="Lin W."/>
            <person name="Guo K."/>
            <person name="Jin S."/>
            <person name="Xu P."/>
            <person name="Storey K.B."/>
            <person name="Huan P."/>
            <person name="Zhang T."/>
            <person name="Zhou Y."/>
            <person name="Zhang J."/>
            <person name="Lin C."/>
            <person name="Li X."/>
            <person name="Xing L."/>
            <person name="Huo D."/>
            <person name="Sun M."/>
            <person name="Wang L."/>
            <person name="Mercier A."/>
            <person name="Li F."/>
            <person name="Yang H."/>
            <person name="Xiang J."/>
        </authorList>
    </citation>
    <scope>NUCLEOTIDE SEQUENCE [LARGE SCALE GENOMIC DNA]</scope>
    <source>
        <strain evidence="8">Shaxun</strain>
        <tissue evidence="8">Muscle</tissue>
    </source>
</reference>
<dbReference type="InterPro" id="IPR042512">
    <property type="entry name" value="TLCD5"/>
</dbReference>
<dbReference type="GO" id="GO:0016020">
    <property type="term" value="C:membrane"/>
    <property type="evidence" value="ECO:0007669"/>
    <property type="project" value="UniProtKB-SubCell"/>
</dbReference>
<keyword evidence="4 5" id="KW-0472">Membrane</keyword>
<comment type="caution">
    <text evidence="8">The sequence shown here is derived from an EMBL/GenBank/DDBJ whole genome shotgun (WGS) entry which is preliminary data.</text>
</comment>
<dbReference type="EMBL" id="MRZV01000048">
    <property type="protein sequence ID" value="PIK60759.1"/>
    <property type="molecule type" value="Genomic_DNA"/>
</dbReference>
<keyword evidence="2 5" id="KW-0812">Transmembrane</keyword>
<evidence type="ECO:0000313" key="8">
    <source>
        <dbReference type="EMBL" id="PIK60759.1"/>
    </source>
</evidence>
<dbReference type="Pfam" id="PF03798">
    <property type="entry name" value="TRAM_LAG1_CLN8"/>
    <property type="match status" value="1"/>
</dbReference>
<evidence type="ECO:0000256" key="2">
    <source>
        <dbReference type="ARBA" id="ARBA00022692"/>
    </source>
</evidence>
<dbReference type="PROSITE" id="PS50922">
    <property type="entry name" value="TLC"/>
    <property type="match status" value="1"/>
</dbReference>
<dbReference type="AlphaFoldDB" id="A0A2G8LKH5"/>
<evidence type="ECO:0000256" key="6">
    <source>
        <dbReference type="SAM" id="Phobius"/>
    </source>
</evidence>
<comment type="subcellular location">
    <subcellularLocation>
        <location evidence="1">Membrane</location>
        <topology evidence="1">Multi-pass membrane protein</topology>
    </subcellularLocation>
</comment>
<dbReference type="OrthoDB" id="506011at2759"/>
<dbReference type="PANTHER" id="PTHR31898">
    <property type="entry name" value="TRANSMEMBRANE PROTEIN 136"/>
    <property type="match status" value="1"/>
</dbReference>
<feature type="transmembrane region" description="Helical" evidence="6">
    <location>
        <begin position="90"/>
        <end position="115"/>
    </location>
</feature>
<name>A0A2G8LKH5_STIJA</name>
<evidence type="ECO:0000256" key="5">
    <source>
        <dbReference type="PROSITE-ProRule" id="PRU00205"/>
    </source>
</evidence>
<gene>
    <name evidence="8" type="ORF">BSL78_02323</name>
</gene>
<protein>
    <submittedName>
        <fullName evidence="8">Putative transmembrane protein</fullName>
    </submittedName>
</protein>
<evidence type="ECO:0000259" key="7">
    <source>
        <dbReference type="PROSITE" id="PS50922"/>
    </source>
</evidence>
<feature type="domain" description="TLC" evidence="7">
    <location>
        <begin position="1"/>
        <end position="119"/>
    </location>
</feature>
<evidence type="ECO:0000256" key="1">
    <source>
        <dbReference type="ARBA" id="ARBA00004141"/>
    </source>
</evidence>
<dbReference type="InterPro" id="IPR006634">
    <property type="entry name" value="TLC-dom"/>
</dbReference>
<organism evidence="8 9">
    <name type="scientific">Stichopus japonicus</name>
    <name type="common">Sea cucumber</name>
    <dbReference type="NCBI Taxonomy" id="307972"/>
    <lineage>
        <taxon>Eukaryota</taxon>
        <taxon>Metazoa</taxon>
        <taxon>Echinodermata</taxon>
        <taxon>Eleutherozoa</taxon>
        <taxon>Echinozoa</taxon>
        <taxon>Holothuroidea</taxon>
        <taxon>Aspidochirotacea</taxon>
        <taxon>Aspidochirotida</taxon>
        <taxon>Stichopodidae</taxon>
        <taxon>Apostichopus</taxon>
    </lineage>
</organism>